<gene>
    <name evidence="4" type="ORF">BAE27_05470</name>
</gene>
<dbReference type="EMBL" id="LZYE01000136">
    <property type="protein sequence ID" value="OFC36715.1"/>
    <property type="molecule type" value="Genomic_DNA"/>
</dbReference>
<evidence type="ECO:0000259" key="2">
    <source>
        <dbReference type="PROSITE" id="PS50110"/>
    </source>
</evidence>
<dbReference type="CDD" id="cd00156">
    <property type="entry name" value="REC"/>
    <property type="match status" value="1"/>
</dbReference>
<evidence type="ECO:0000313" key="4">
    <source>
        <dbReference type="EMBL" id="OFC36715.1"/>
    </source>
</evidence>
<dbReference type="SMART" id="SM00448">
    <property type="entry name" value="REC"/>
    <property type="match status" value="1"/>
</dbReference>
<dbReference type="InterPro" id="IPR036388">
    <property type="entry name" value="WH-like_DNA-bd_sf"/>
</dbReference>
<dbReference type="GO" id="GO:0000160">
    <property type="term" value="P:phosphorelay signal transduction system"/>
    <property type="evidence" value="ECO:0007669"/>
    <property type="project" value="InterPro"/>
</dbReference>
<dbReference type="PIRSF" id="PIRSF036382">
    <property type="entry name" value="RR_antiterm"/>
    <property type="match status" value="1"/>
</dbReference>
<dbReference type="InterPro" id="IPR008327">
    <property type="entry name" value="Sig_transdc_resp-reg_antiterm"/>
</dbReference>
<protein>
    <submittedName>
        <fullName evidence="4">Histidine kinase</fullName>
    </submittedName>
</protein>
<dbReference type="GO" id="GO:0003723">
    <property type="term" value="F:RNA binding"/>
    <property type="evidence" value="ECO:0007669"/>
    <property type="project" value="InterPro"/>
</dbReference>
<name>A0A1E7YP01_9PROT</name>
<evidence type="ECO:0000256" key="1">
    <source>
        <dbReference type="PROSITE-ProRule" id="PRU00169"/>
    </source>
</evidence>
<dbReference type="SMART" id="SM01012">
    <property type="entry name" value="ANTAR"/>
    <property type="match status" value="1"/>
</dbReference>
<dbReference type="AlphaFoldDB" id="A0A1E7YP01"/>
<keyword evidence="4" id="KW-0418">Kinase</keyword>
<dbReference type="Gene3D" id="1.10.10.10">
    <property type="entry name" value="Winged helix-like DNA-binding domain superfamily/Winged helix DNA-binding domain"/>
    <property type="match status" value="1"/>
</dbReference>
<dbReference type="PROSITE" id="PS50110">
    <property type="entry name" value="RESPONSE_REGULATORY"/>
    <property type="match status" value="1"/>
</dbReference>
<dbReference type="SUPFAM" id="SSF52172">
    <property type="entry name" value="CheY-like"/>
    <property type="match status" value="1"/>
</dbReference>
<dbReference type="Pfam" id="PF00072">
    <property type="entry name" value="Response_reg"/>
    <property type="match status" value="1"/>
</dbReference>
<keyword evidence="1" id="KW-0597">Phosphoprotein</keyword>
<dbReference type="InterPro" id="IPR005561">
    <property type="entry name" value="ANTAR"/>
</dbReference>
<dbReference type="RefSeq" id="WP_070113593.1">
    <property type="nucleotide sequence ID" value="NZ_CP133598.1"/>
</dbReference>
<dbReference type="Proteomes" id="UP000175616">
    <property type="component" value="Unassembled WGS sequence"/>
</dbReference>
<accession>A0A1E7YP01</accession>
<reference evidence="4 5" key="1">
    <citation type="submission" date="2016-06" db="EMBL/GenBank/DDBJ databases">
        <title>Gene turnover analysis identifies the evolutionary adaptation of the extremophile Acidithiobacillus caldus.</title>
        <authorList>
            <person name="Zhang X."/>
        </authorList>
    </citation>
    <scope>NUCLEOTIDE SEQUENCE [LARGE SCALE GENOMIC DNA]</scope>
    <source>
        <strain evidence="4 5">DX</strain>
    </source>
</reference>
<comment type="caution">
    <text evidence="4">The sequence shown here is derived from an EMBL/GenBank/DDBJ whole genome shotgun (WGS) entry which is preliminary data.</text>
</comment>
<sequence length="189" mass="21369">MYRIVLIDDDEARAAILRDALTEEGHSVPVVLSWKALSWQLVEESQAEVIIADASSPERDVLEHIVFLSETLELPVVVLGAPEDEETMRRAIRAGVAAYVAHGIATRDIAPILKVAALRYAEYRQLRQELTTTRNALNERKIIEQAKGILMRKFQLDEAEAYKRLRRLAMNQGKKLADVAHLITQMENL</sequence>
<dbReference type="PANTHER" id="PTHR43367">
    <property type="match status" value="1"/>
</dbReference>
<feature type="domain" description="ANTAR" evidence="3">
    <location>
        <begin position="123"/>
        <end position="184"/>
    </location>
</feature>
<evidence type="ECO:0000313" key="5">
    <source>
        <dbReference type="Proteomes" id="UP000175616"/>
    </source>
</evidence>
<dbReference type="Gene3D" id="3.40.50.2300">
    <property type="match status" value="1"/>
</dbReference>
<dbReference type="PROSITE" id="PS50921">
    <property type="entry name" value="ANTAR"/>
    <property type="match status" value="1"/>
</dbReference>
<dbReference type="PANTHER" id="PTHR43367:SF1">
    <property type="entry name" value="TWO-COMPONENT RESPONSE REGULATOR-LIKE APRR6-RELATED"/>
    <property type="match status" value="1"/>
</dbReference>
<evidence type="ECO:0000259" key="3">
    <source>
        <dbReference type="PROSITE" id="PS50921"/>
    </source>
</evidence>
<proteinExistence type="predicted"/>
<dbReference type="InterPro" id="IPR001789">
    <property type="entry name" value="Sig_transdc_resp-reg_receiver"/>
</dbReference>
<dbReference type="GO" id="GO:0016301">
    <property type="term" value="F:kinase activity"/>
    <property type="evidence" value="ECO:0007669"/>
    <property type="project" value="UniProtKB-KW"/>
</dbReference>
<organism evidence="4 5">
    <name type="scientific">Acidithiobacillus caldus</name>
    <dbReference type="NCBI Taxonomy" id="33059"/>
    <lineage>
        <taxon>Bacteria</taxon>
        <taxon>Pseudomonadati</taxon>
        <taxon>Pseudomonadota</taxon>
        <taxon>Acidithiobacillia</taxon>
        <taxon>Acidithiobacillales</taxon>
        <taxon>Acidithiobacillaceae</taxon>
        <taxon>Acidithiobacillus</taxon>
    </lineage>
</organism>
<feature type="modified residue" description="4-aspartylphosphate" evidence="1">
    <location>
        <position position="53"/>
    </location>
</feature>
<keyword evidence="4" id="KW-0808">Transferase</keyword>
<feature type="domain" description="Response regulatory" evidence="2">
    <location>
        <begin position="3"/>
        <end position="117"/>
    </location>
</feature>
<dbReference type="InterPro" id="IPR011006">
    <property type="entry name" value="CheY-like_superfamily"/>
</dbReference>
<dbReference type="Pfam" id="PF03861">
    <property type="entry name" value="ANTAR"/>
    <property type="match status" value="1"/>
</dbReference>